<evidence type="ECO:0000256" key="4">
    <source>
        <dbReference type="ARBA" id="ARBA00022597"/>
    </source>
</evidence>
<evidence type="ECO:0000313" key="9">
    <source>
        <dbReference type="EMBL" id="KJY48301.1"/>
    </source>
</evidence>
<evidence type="ECO:0000256" key="7">
    <source>
        <dbReference type="ARBA" id="ARBA00022777"/>
    </source>
</evidence>
<dbReference type="PROSITE" id="PS51101">
    <property type="entry name" value="PTS_EIIB_TYPE_4"/>
    <property type="match status" value="1"/>
</dbReference>
<dbReference type="SUPFAM" id="SSF52728">
    <property type="entry name" value="PTS IIb component"/>
    <property type="match status" value="1"/>
</dbReference>
<dbReference type="Pfam" id="PF03830">
    <property type="entry name" value="PTSIIB_sorb"/>
    <property type="match status" value="1"/>
</dbReference>
<keyword evidence="4" id="KW-0762">Sugar transport</keyword>
<protein>
    <submittedName>
        <fullName evidence="9">PTS Man IIB</fullName>
    </submittedName>
</protein>
<dbReference type="STRING" id="1218508.JG29_13540"/>
<accession>A0A0F4KSV4</accession>
<evidence type="ECO:0000256" key="1">
    <source>
        <dbReference type="ARBA" id="ARBA00004496"/>
    </source>
</evidence>
<dbReference type="GO" id="GO:0009401">
    <property type="term" value="P:phosphoenolpyruvate-dependent sugar phosphotransferase system"/>
    <property type="evidence" value="ECO:0007669"/>
    <property type="project" value="UniProtKB-KW"/>
</dbReference>
<dbReference type="RefSeq" id="WP_045923190.1">
    <property type="nucleotide sequence ID" value="NZ_JBHTHW010000005.1"/>
</dbReference>
<dbReference type="GO" id="GO:0016301">
    <property type="term" value="F:kinase activity"/>
    <property type="evidence" value="ECO:0007669"/>
    <property type="project" value="UniProtKB-KW"/>
</dbReference>
<evidence type="ECO:0000256" key="3">
    <source>
        <dbReference type="ARBA" id="ARBA00022490"/>
    </source>
</evidence>
<dbReference type="HOGENOM" id="CLU_116175_3_0_9"/>
<dbReference type="AlphaFoldDB" id="A0A0F4KSV4"/>
<feature type="domain" description="PTS EIIB type-4" evidence="8">
    <location>
        <begin position="1"/>
        <end position="155"/>
    </location>
</feature>
<evidence type="ECO:0000256" key="2">
    <source>
        <dbReference type="ARBA" id="ARBA00022448"/>
    </source>
</evidence>
<comment type="caution">
    <text evidence="9">The sequence shown here is derived from an EMBL/GenBank/DDBJ whole genome shotgun (WGS) entry which is preliminary data.</text>
</comment>
<dbReference type="GO" id="GO:0005737">
    <property type="term" value="C:cytoplasm"/>
    <property type="evidence" value="ECO:0007669"/>
    <property type="project" value="UniProtKB-SubCell"/>
</dbReference>
<proteinExistence type="predicted"/>
<keyword evidence="6" id="KW-0598">Phosphotransferase system</keyword>
<dbReference type="Proteomes" id="UP000033695">
    <property type="component" value="Unassembled WGS sequence"/>
</dbReference>
<keyword evidence="3" id="KW-0963">Cytoplasm</keyword>
<evidence type="ECO:0000256" key="6">
    <source>
        <dbReference type="ARBA" id="ARBA00022683"/>
    </source>
</evidence>
<evidence type="ECO:0000256" key="5">
    <source>
        <dbReference type="ARBA" id="ARBA00022679"/>
    </source>
</evidence>
<dbReference type="EMBL" id="JXBZ01000009">
    <property type="protein sequence ID" value="KJY48301.1"/>
    <property type="molecule type" value="Genomic_DNA"/>
</dbReference>
<dbReference type="InterPro" id="IPR004720">
    <property type="entry name" value="PTS_IIB_sorbose-sp"/>
</dbReference>
<keyword evidence="10" id="KW-1185">Reference proteome</keyword>
<keyword evidence="2" id="KW-0813">Transport</keyword>
<keyword evidence="7" id="KW-0418">Kinase</keyword>
<dbReference type="PATRIC" id="fig|1218508.4.peg.1345"/>
<evidence type="ECO:0000313" key="10">
    <source>
        <dbReference type="Proteomes" id="UP000033695"/>
    </source>
</evidence>
<name>A0A0F4KSV4_9LACO</name>
<reference evidence="9 10" key="1">
    <citation type="submission" date="2014-12" db="EMBL/GenBank/DDBJ databases">
        <title>Comparative genomics of the lactic acid bacteria isolated from the honey bee gut.</title>
        <authorList>
            <person name="Ellegaard K.M."/>
            <person name="Tamarit D."/>
            <person name="Javelind E."/>
            <person name="Olofsson T."/>
            <person name="Andersson S.G."/>
            <person name="Vasquez A."/>
        </authorList>
    </citation>
    <scope>NUCLEOTIDE SEQUENCE [LARGE SCALE GENOMIC DNA]</scope>
    <source>
        <strain evidence="9 10">Hon2</strain>
    </source>
</reference>
<comment type="subcellular location">
    <subcellularLocation>
        <location evidence="1">Cytoplasm</location>
    </subcellularLocation>
</comment>
<dbReference type="InterPro" id="IPR036667">
    <property type="entry name" value="PTS_IIB_sorbose-sp_sf"/>
</dbReference>
<dbReference type="Gene3D" id="3.40.35.10">
    <property type="entry name" value="Phosphotransferase system, sorbose subfamily IIB component"/>
    <property type="match status" value="1"/>
</dbReference>
<keyword evidence="5" id="KW-0808">Transferase</keyword>
<evidence type="ECO:0000259" key="8">
    <source>
        <dbReference type="PROSITE" id="PS51101"/>
    </source>
</evidence>
<dbReference type="OrthoDB" id="9788818at2"/>
<dbReference type="GO" id="GO:0008982">
    <property type="term" value="F:protein-N(PI)-phosphohistidine-sugar phosphotransferase activity"/>
    <property type="evidence" value="ECO:0007669"/>
    <property type="project" value="InterPro"/>
</dbReference>
<sequence>MTVVLARIDQRLIHGLIVNQWAQYLKIKRFMVIDDVISKNETIKNSMRLSKPAGTGMSIIDTQKAITNFLAGKYDSQRVFVLVKEPETIIRLVDAGISIPKINLGIIFNEDGRKPVTKFVALNDKEKNDLQILNNKGIPITIQYVPNDPEETYKI</sequence>
<organism evidence="9 10">
    <name type="scientific">Bombilactobacillus mellis</name>
    <dbReference type="NCBI Taxonomy" id="1218508"/>
    <lineage>
        <taxon>Bacteria</taxon>
        <taxon>Bacillati</taxon>
        <taxon>Bacillota</taxon>
        <taxon>Bacilli</taxon>
        <taxon>Lactobacillales</taxon>
        <taxon>Lactobacillaceae</taxon>
        <taxon>Bombilactobacillus</taxon>
    </lineage>
</organism>
<gene>
    <name evidence="9" type="ORF">JG29_13540</name>
</gene>